<dbReference type="Proteomes" id="UP001201812">
    <property type="component" value="Unassembled WGS sequence"/>
</dbReference>
<accession>A0AAD4RBQ1</accession>
<feature type="chain" id="PRO_5041950350" evidence="2">
    <location>
        <begin position="23"/>
        <end position="385"/>
    </location>
</feature>
<gene>
    <name evidence="3" type="ORF">DdX_03966</name>
</gene>
<feature type="region of interest" description="Disordered" evidence="1">
    <location>
        <begin position="305"/>
        <end position="352"/>
    </location>
</feature>
<comment type="caution">
    <text evidence="3">The sequence shown here is derived from an EMBL/GenBank/DDBJ whole genome shotgun (WGS) entry which is preliminary data.</text>
</comment>
<sequence>MICSLRIILCFTTLLAITDVFSIKEGVEGVEEESACQPEETFDLQRQPELITALVHTNFTVAGLELVKKEDKNDHFEVFIVFNRGNEVVKHTEPKTSTAPKLSDINKIRFFFERGSDIYVFYIVDKSRLQTRHFHFDQSGSDLELKEMPDFSTSTILSSDMTDGIPEQHWNKLIFGHSSFGFYFSTCNLLSSSGSEKECVCSKGKYCVYDYVASIVAYNYPRIRNSIMCNMIVENDTMVLYEETFSKKRLSCFEKSKNVHQLQFWNKIWVNVDSPVISVTRRLQKPTDNCCRPLIKNIPSDGECATMQPYSHQPGQHGSGEPSKPGAQSTNNSNVTDSASSSVDSDYSTSSGGETVKYTTSGFLAIVELVWELGLSTGLKHIVTK</sequence>
<reference evidence="3" key="1">
    <citation type="submission" date="2022-01" db="EMBL/GenBank/DDBJ databases">
        <title>Genome Sequence Resource for Two Populations of Ditylenchus destructor, the Migratory Endoparasitic Phytonematode.</title>
        <authorList>
            <person name="Zhang H."/>
            <person name="Lin R."/>
            <person name="Xie B."/>
        </authorList>
    </citation>
    <scope>NUCLEOTIDE SEQUENCE</scope>
    <source>
        <strain evidence="3">BazhouSP</strain>
    </source>
</reference>
<organism evidence="3 4">
    <name type="scientific">Ditylenchus destructor</name>
    <dbReference type="NCBI Taxonomy" id="166010"/>
    <lineage>
        <taxon>Eukaryota</taxon>
        <taxon>Metazoa</taxon>
        <taxon>Ecdysozoa</taxon>
        <taxon>Nematoda</taxon>
        <taxon>Chromadorea</taxon>
        <taxon>Rhabditida</taxon>
        <taxon>Tylenchina</taxon>
        <taxon>Tylenchomorpha</taxon>
        <taxon>Sphaerularioidea</taxon>
        <taxon>Anguinidae</taxon>
        <taxon>Anguininae</taxon>
        <taxon>Ditylenchus</taxon>
    </lineage>
</organism>
<dbReference type="AlphaFoldDB" id="A0AAD4RBQ1"/>
<feature type="signal peptide" evidence="2">
    <location>
        <begin position="1"/>
        <end position="22"/>
    </location>
</feature>
<evidence type="ECO:0000313" key="4">
    <source>
        <dbReference type="Proteomes" id="UP001201812"/>
    </source>
</evidence>
<proteinExistence type="predicted"/>
<evidence type="ECO:0000256" key="2">
    <source>
        <dbReference type="SAM" id="SignalP"/>
    </source>
</evidence>
<keyword evidence="2" id="KW-0732">Signal</keyword>
<dbReference type="EMBL" id="JAKKPZ010000003">
    <property type="protein sequence ID" value="KAI1723790.1"/>
    <property type="molecule type" value="Genomic_DNA"/>
</dbReference>
<evidence type="ECO:0000256" key="1">
    <source>
        <dbReference type="SAM" id="MobiDB-lite"/>
    </source>
</evidence>
<feature type="compositionally biased region" description="Low complexity" evidence="1">
    <location>
        <begin position="329"/>
        <end position="351"/>
    </location>
</feature>
<protein>
    <submittedName>
        <fullName evidence="3">Uncharacterized protein</fullName>
    </submittedName>
</protein>
<keyword evidence="4" id="KW-1185">Reference proteome</keyword>
<name>A0AAD4RBQ1_9BILA</name>
<evidence type="ECO:0000313" key="3">
    <source>
        <dbReference type="EMBL" id="KAI1723790.1"/>
    </source>
</evidence>